<evidence type="ECO:0008006" key="3">
    <source>
        <dbReference type="Google" id="ProtNLM"/>
    </source>
</evidence>
<evidence type="ECO:0000313" key="2">
    <source>
        <dbReference type="Proteomes" id="UP000018949"/>
    </source>
</evidence>
<sequence length="50" mass="5664">MTGDDVDFPKPHPEGINKALEELGVSNAEAIFLEIATLIYRLESKRMYLQ</sequence>
<dbReference type="Pfam" id="PF13419">
    <property type="entry name" value="HAD_2"/>
    <property type="match status" value="1"/>
</dbReference>
<dbReference type="EMBL" id="BAUW01000012">
    <property type="protein sequence ID" value="GAE44805.1"/>
    <property type="molecule type" value="Genomic_DNA"/>
</dbReference>
<dbReference type="InterPro" id="IPR041492">
    <property type="entry name" value="HAD_2"/>
</dbReference>
<dbReference type="RefSeq" id="WP_321172024.1">
    <property type="nucleotide sequence ID" value="NZ_BAUW01000012.1"/>
</dbReference>
<evidence type="ECO:0000313" key="1">
    <source>
        <dbReference type="EMBL" id="GAE44805.1"/>
    </source>
</evidence>
<dbReference type="AlphaFoldDB" id="W4RK32"/>
<dbReference type="InterPro" id="IPR036412">
    <property type="entry name" value="HAD-like_sf"/>
</dbReference>
<keyword evidence="2" id="KW-1185">Reference proteome</keyword>
<proteinExistence type="predicted"/>
<gene>
    <name evidence="1" type="ORF">JCM21738_1550</name>
</gene>
<name>W4RK32_9BACI</name>
<dbReference type="InterPro" id="IPR023214">
    <property type="entry name" value="HAD_sf"/>
</dbReference>
<comment type="caution">
    <text evidence="1">The sequence shown here is derived from an EMBL/GenBank/DDBJ whole genome shotgun (WGS) entry which is preliminary data.</text>
</comment>
<reference evidence="1 2" key="1">
    <citation type="submission" date="2013-12" db="EMBL/GenBank/DDBJ databases">
        <title>NBRP : Genome information of microbial organism related human and environment.</title>
        <authorList>
            <person name="Hattori M."/>
            <person name="Oshima K."/>
            <person name="Inaba H."/>
            <person name="Suda W."/>
            <person name="Sakamoto M."/>
            <person name="Iino T."/>
            <person name="Kitahara M."/>
            <person name="Oshida Y."/>
            <person name="Iida T."/>
            <person name="Kudo T."/>
            <person name="Itoh T."/>
            <person name="Ahmed I."/>
            <person name="Ohkuma M."/>
        </authorList>
    </citation>
    <scope>NUCLEOTIDE SEQUENCE [LARGE SCALE GENOMIC DNA]</scope>
    <source>
        <strain evidence="1 2">JCM 21738</strain>
    </source>
</reference>
<dbReference type="Proteomes" id="UP000018949">
    <property type="component" value="Unassembled WGS sequence"/>
</dbReference>
<accession>W4RK32</accession>
<organism evidence="1 2">
    <name type="scientific">Mesobacillus boroniphilus JCM 21738</name>
    <dbReference type="NCBI Taxonomy" id="1294265"/>
    <lineage>
        <taxon>Bacteria</taxon>
        <taxon>Bacillati</taxon>
        <taxon>Bacillota</taxon>
        <taxon>Bacilli</taxon>
        <taxon>Bacillales</taxon>
        <taxon>Bacillaceae</taxon>
        <taxon>Mesobacillus</taxon>
    </lineage>
</organism>
<dbReference type="Gene3D" id="3.40.50.1000">
    <property type="entry name" value="HAD superfamily/HAD-like"/>
    <property type="match status" value="1"/>
</dbReference>
<dbReference type="SUPFAM" id="SSF56784">
    <property type="entry name" value="HAD-like"/>
    <property type="match status" value="1"/>
</dbReference>
<protein>
    <recommendedName>
        <fullName evidence="3">Hydrolase</fullName>
    </recommendedName>
</protein>